<evidence type="ECO:0000256" key="1">
    <source>
        <dbReference type="ARBA" id="ARBA00004123"/>
    </source>
</evidence>
<protein>
    <recommendedName>
        <fullName evidence="3 6">DNA polymerase alpha subunit B</fullName>
    </recommendedName>
</protein>
<feature type="domain" description="DNA polymerase alpha/delta/epsilon subunit B" evidence="8">
    <location>
        <begin position="372"/>
        <end position="626"/>
    </location>
</feature>
<keyword evidence="4 6" id="KW-0235">DNA replication</keyword>
<dbReference type="AlphaFoldDB" id="A0A6A6YC92"/>
<comment type="function">
    <text evidence="6">Accessory subunit of the DNA polymerase alpha complex (also known as the alpha DNA polymerase-primase complex) which plays an essential role in the initiation of DNA synthesis.</text>
</comment>
<dbReference type="PANTHER" id="PTHR23061:SF12">
    <property type="entry name" value="DNA POLYMERASE ALPHA SUBUNIT B"/>
    <property type="match status" value="1"/>
</dbReference>
<name>A0A6A6YC92_9PEZI</name>
<sequence>MDAELETRFGKFADHDGGLRPEVLGELQSMLGLYTLDPEELYYKWESYCIKMTREDMKLDLKTAKDFKKDIEDDVDRKSRSKAQAHSNRKRPGATPRTRGKNADVFGMLDGIVPNTPLPNGMNGVNSSTMKRKSNFETPSSKVGKSHPMSSPGGPQTPFSGSEANGLQTYDFSARKDVGKIEEQLNGHIELAEAPEEHPMDSRLKLKTNTDMKKFSYKTMAMKLTEASEVLDDRIDEFKVLVQDHHKLEDSAFGNPGVQSTSEIVAVGRIASDTYGGRLTNASLVLESSRRMGSGNRIPLRVDAVEAYNFFPGQIVALRGTNASGDFFTVNEILSLPLLPQAATKPQDLEALNARYLDTPSSDPSAPRPLTILAASGPFTPDTALDFSALQALLDTAVSSVADALILTGPFLDAEHPLVRSGDFDLPASATNPDQATITDVFRHYISKPMQAFSAQLPICTIILVPSLRDAVHRHAAWPQDKLPKKELGLPRQAHVVTNPMTLTINEFVVAMSSVDTLDMLRREECVGGKAKAIPLLERGARSVIEQRSFLPIFPPTGRENMPPVAALPGGEKFINKRDDEEEASMPSPFLPLGAMVDTSYMKHGEWLNVRPDIFISPSVLSPFAKFIETILVVNPGTLSKRRSAGTYARLTILPASLTDEEKEAGVSVAHKMWERTRVDIVRI</sequence>
<dbReference type="Gene3D" id="3.60.21.60">
    <property type="match status" value="2"/>
</dbReference>
<evidence type="ECO:0000259" key="8">
    <source>
        <dbReference type="Pfam" id="PF04042"/>
    </source>
</evidence>
<dbReference type="PIRSF" id="PIRSF018300">
    <property type="entry name" value="DNA_pol_alph_2"/>
    <property type="match status" value="1"/>
</dbReference>
<feature type="domain" description="DNA polymerase alpha subunit B OB" evidence="9">
    <location>
        <begin position="228"/>
        <end position="335"/>
    </location>
</feature>
<dbReference type="RefSeq" id="XP_033573386.1">
    <property type="nucleotide sequence ID" value="XM_033717006.1"/>
</dbReference>
<evidence type="ECO:0000259" key="9">
    <source>
        <dbReference type="Pfam" id="PF22062"/>
    </source>
</evidence>
<evidence type="ECO:0000256" key="5">
    <source>
        <dbReference type="ARBA" id="ARBA00023242"/>
    </source>
</evidence>
<evidence type="ECO:0000256" key="7">
    <source>
        <dbReference type="SAM" id="MobiDB-lite"/>
    </source>
</evidence>
<dbReference type="EMBL" id="MU003707">
    <property type="protein sequence ID" value="KAF2806422.1"/>
    <property type="molecule type" value="Genomic_DNA"/>
</dbReference>
<evidence type="ECO:0000313" key="10">
    <source>
        <dbReference type="EMBL" id="KAF2806422.1"/>
    </source>
</evidence>
<dbReference type="Pfam" id="PF22062">
    <property type="entry name" value="OB_DPOA2"/>
    <property type="match status" value="1"/>
</dbReference>
<evidence type="ECO:0000313" key="12">
    <source>
        <dbReference type="RefSeq" id="XP_033573386.1"/>
    </source>
</evidence>
<comment type="similarity">
    <text evidence="2 6">Belongs to the DNA polymerase alpha subunit B family.</text>
</comment>
<keyword evidence="11" id="KW-1185">Reference proteome</keyword>
<dbReference type="GO" id="GO:0005658">
    <property type="term" value="C:alpha DNA polymerase:primase complex"/>
    <property type="evidence" value="ECO:0007669"/>
    <property type="project" value="TreeGrafter"/>
</dbReference>
<dbReference type="Pfam" id="PF04042">
    <property type="entry name" value="DNA_pol_E_B"/>
    <property type="match status" value="1"/>
</dbReference>
<feature type="region of interest" description="Disordered" evidence="7">
    <location>
        <begin position="72"/>
        <end position="166"/>
    </location>
</feature>
<dbReference type="OrthoDB" id="336885at2759"/>
<evidence type="ECO:0000256" key="2">
    <source>
        <dbReference type="ARBA" id="ARBA00007299"/>
    </source>
</evidence>
<accession>A0A6A6YC92</accession>
<reference evidence="12" key="2">
    <citation type="submission" date="2020-04" db="EMBL/GenBank/DDBJ databases">
        <authorList>
            <consortium name="NCBI Genome Project"/>
        </authorList>
    </citation>
    <scope>NUCLEOTIDE SEQUENCE</scope>
    <source>
        <strain evidence="12">CBS 304.34</strain>
    </source>
</reference>
<evidence type="ECO:0000256" key="6">
    <source>
        <dbReference type="PIRNR" id="PIRNR018300"/>
    </source>
</evidence>
<evidence type="ECO:0000256" key="3">
    <source>
        <dbReference type="ARBA" id="ARBA00018596"/>
    </source>
</evidence>
<comment type="subcellular location">
    <subcellularLocation>
        <location evidence="1 6">Nucleus</location>
    </subcellularLocation>
</comment>
<dbReference type="GO" id="GO:0006270">
    <property type="term" value="P:DNA replication initiation"/>
    <property type="evidence" value="ECO:0007669"/>
    <property type="project" value="TreeGrafter"/>
</dbReference>
<dbReference type="GeneID" id="54457899"/>
<evidence type="ECO:0000256" key="4">
    <source>
        <dbReference type="ARBA" id="ARBA00022705"/>
    </source>
</evidence>
<dbReference type="InterPro" id="IPR054300">
    <property type="entry name" value="OB_DPOA2"/>
</dbReference>
<dbReference type="InterPro" id="IPR007185">
    <property type="entry name" value="DNA_pol_a/d/e_bsu"/>
</dbReference>
<organism evidence="10">
    <name type="scientific">Mytilinidion resinicola</name>
    <dbReference type="NCBI Taxonomy" id="574789"/>
    <lineage>
        <taxon>Eukaryota</taxon>
        <taxon>Fungi</taxon>
        <taxon>Dikarya</taxon>
        <taxon>Ascomycota</taxon>
        <taxon>Pezizomycotina</taxon>
        <taxon>Dothideomycetes</taxon>
        <taxon>Pleosporomycetidae</taxon>
        <taxon>Mytilinidiales</taxon>
        <taxon>Mytilinidiaceae</taxon>
        <taxon>Mytilinidion</taxon>
    </lineage>
</organism>
<reference evidence="10 12" key="1">
    <citation type="journal article" date="2020" name="Stud. Mycol.">
        <title>101 Dothideomycetes genomes: a test case for predicting lifestyles and emergence of pathogens.</title>
        <authorList>
            <person name="Haridas S."/>
            <person name="Albert R."/>
            <person name="Binder M."/>
            <person name="Bloem J."/>
            <person name="Labutti K."/>
            <person name="Salamov A."/>
            <person name="Andreopoulos B."/>
            <person name="Baker S."/>
            <person name="Barry K."/>
            <person name="Bills G."/>
            <person name="Bluhm B."/>
            <person name="Cannon C."/>
            <person name="Castanera R."/>
            <person name="Culley D."/>
            <person name="Daum C."/>
            <person name="Ezra D."/>
            <person name="Gonzalez J."/>
            <person name="Henrissat B."/>
            <person name="Kuo A."/>
            <person name="Liang C."/>
            <person name="Lipzen A."/>
            <person name="Lutzoni F."/>
            <person name="Magnuson J."/>
            <person name="Mondo S."/>
            <person name="Nolan M."/>
            <person name="Ohm R."/>
            <person name="Pangilinan J."/>
            <person name="Park H.-J."/>
            <person name="Ramirez L."/>
            <person name="Alfaro M."/>
            <person name="Sun H."/>
            <person name="Tritt A."/>
            <person name="Yoshinaga Y."/>
            <person name="Zwiers L.-H."/>
            <person name="Turgeon B."/>
            <person name="Goodwin S."/>
            <person name="Spatafora J."/>
            <person name="Crous P."/>
            <person name="Grigoriev I."/>
        </authorList>
    </citation>
    <scope>NUCLEOTIDE SEQUENCE</scope>
    <source>
        <strain evidence="10 12">CBS 304.34</strain>
    </source>
</reference>
<proteinExistence type="inferred from homology"/>
<feature type="compositionally biased region" description="Polar residues" evidence="7">
    <location>
        <begin position="153"/>
        <end position="166"/>
    </location>
</feature>
<dbReference type="GO" id="GO:0003677">
    <property type="term" value="F:DNA binding"/>
    <property type="evidence" value="ECO:0007669"/>
    <property type="project" value="InterPro"/>
</dbReference>
<gene>
    <name evidence="10 12" type="ORF">BDZ99DRAFT_422829</name>
</gene>
<feature type="compositionally biased region" description="Basic residues" evidence="7">
    <location>
        <begin position="79"/>
        <end position="92"/>
    </location>
</feature>
<dbReference type="InterPro" id="IPR016722">
    <property type="entry name" value="DNA_pol_alpha_bsu"/>
</dbReference>
<dbReference type="FunFam" id="3.60.21.60:FF:000005">
    <property type="entry name" value="DNA polymerase alpha subunit B"/>
    <property type="match status" value="1"/>
</dbReference>
<keyword evidence="5 6" id="KW-0539">Nucleus</keyword>
<evidence type="ECO:0000313" key="11">
    <source>
        <dbReference type="Proteomes" id="UP000504636"/>
    </source>
</evidence>
<reference evidence="12" key="3">
    <citation type="submission" date="2025-04" db="UniProtKB">
        <authorList>
            <consortium name="RefSeq"/>
        </authorList>
    </citation>
    <scope>IDENTIFICATION</scope>
    <source>
        <strain evidence="12">CBS 304.34</strain>
    </source>
</reference>
<dbReference type="PANTHER" id="PTHR23061">
    <property type="entry name" value="DNA POLYMERASE 2 ALPHA 70 KDA SUBUNIT"/>
    <property type="match status" value="1"/>
</dbReference>
<dbReference type="Proteomes" id="UP000504636">
    <property type="component" value="Unplaced"/>
</dbReference>